<dbReference type="AlphaFoldDB" id="A0A2C6Y2I1"/>
<dbReference type="InterPro" id="IPR021735">
    <property type="entry name" value="DUF3306"/>
</dbReference>
<name>A0A2C6Y2I1_9PROT</name>
<keyword evidence="3" id="KW-1185">Reference proteome</keyword>
<proteinExistence type="predicted"/>
<organism evidence="2 3">
    <name type="scientific">Teichococcus rhizosphaerae</name>
    <dbReference type="NCBI Taxonomy" id="1335062"/>
    <lineage>
        <taxon>Bacteria</taxon>
        <taxon>Pseudomonadati</taxon>
        <taxon>Pseudomonadota</taxon>
        <taxon>Alphaproteobacteria</taxon>
        <taxon>Acetobacterales</taxon>
        <taxon>Roseomonadaceae</taxon>
        <taxon>Roseomonas</taxon>
    </lineage>
</organism>
<evidence type="ECO:0000256" key="1">
    <source>
        <dbReference type="SAM" id="MobiDB-lite"/>
    </source>
</evidence>
<feature type="region of interest" description="Disordered" evidence="1">
    <location>
        <begin position="1"/>
        <end position="65"/>
    </location>
</feature>
<feature type="compositionally biased region" description="Low complexity" evidence="1">
    <location>
        <begin position="195"/>
        <end position="205"/>
    </location>
</feature>
<sequence>MGRWSRRKRGLEAESLAEARPAPPVAAPATPQAPAQPPMAAQAPPLAEFDPASLPPLESLGPGSDFGAFLKPEVPALLRQAAMRRMWSLDPAIRDYVGPADYAWDFNAPDGVPGFSLELGGELRELLARAIGAPAGPEGQEPGAAEGSRPPAAPEALADMAPARLPEELPEGLPAEPAAGMEQSGPPGLSPVPLSPVQLRPAQLPLAPPPLSGAPELPLPAALPEKEASPPPRRRHGGAVPQ</sequence>
<accession>A0A2C6Y2I1</accession>
<feature type="compositionally biased region" description="Low complexity" evidence="1">
    <location>
        <begin position="154"/>
        <end position="164"/>
    </location>
</feature>
<dbReference type="Proteomes" id="UP000223527">
    <property type="component" value="Unassembled WGS sequence"/>
</dbReference>
<evidence type="ECO:0000313" key="3">
    <source>
        <dbReference type="Proteomes" id="UP000223527"/>
    </source>
</evidence>
<feature type="compositionally biased region" description="Low complexity" evidence="1">
    <location>
        <begin position="171"/>
        <end position="187"/>
    </location>
</feature>
<evidence type="ECO:0008006" key="4">
    <source>
        <dbReference type="Google" id="ProtNLM"/>
    </source>
</evidence>
<gene>
    <name evidence="2" type="ORF">CR162_10500</name>
</gene>
<feature type="compositionally biased region" description="Low complexity" evidence="1">
    <location>
        <begin position="27"/>
        <end position="47"/>
    </location>
</feature>
<feature type="compositionally biased region" description="Basic residues" evidence="1">
    <location>
        <begin position="232"/>
        <end position="242"/>
    </location>
</feature>
<reference evidence="2 3" key="1">
    <citation type="submission" date="2017-10" db="EMBL/GenBank/DDBJ databases">
        <authorList>
            <person name="Banno H."/>
            <person name="Chua N.-H."/>
        </authorList>
    </citation>
    <scope>NUCLEOTIDE SEQUENCE [LARGE SCALE GENOMIC DNA]</scope>
    <source>
        <strain evidence="2 3">YW11</strain>
    </source>
</reference>
<evidence type="ECO:0000313" key="2">
    <source>
        <dbReference type="EMBL" id="PHK95002.1"/>
    </source>
</evidence>
<dbReference type="EMBL" id="PDNU01000016">
    <property type="protein sequence ID" value="PHK95002.1"/>
    <property type="molecule type" value="Genomic_DNA"/>
</dbReference>
<feature type="compositionally biased region" description="Low complexity" evidence="1">
    <location>
        <begin position="213"/>
        <end position="223"/>
    </location>
</feature>
<dbReference type="Pfam" id="PF11748">
    <property type="entry name" value="DUF3306"/>
    <property type="match status" value="1"/>
</dbReference>
<feature type="compositionally biased region" description="Low complexity" evidence="1">
    <location>
        <begin position="133"/>
        <end position="147"/>
    </location>
</feature>
<feature type="region of interest" description="Disordered" evidence="1">
    <location>
        <begin position="133"/>
        <end position="242"/>
    </location>
</feature>
<protein>
    <recommendedName>
        <fullName evidence="4">DUF3306 domain-containing protein</fullName>
    </recommendedName>
</protein>
<comment type="caution">
    <text evidence="2">The sequence shown here is derived from an EMBL/GenBank/DDBJ whole genome shotgun (WGS) entry which is preliminary data.</text>
</comment>